<dbReference type="NCBIfam" id="TIGR01364">
    <property type="entry name" value="serC_1"/>
    <property type="match status" value="1"/>
</dbReference>
<dbReference type="InterPro" id="IPR015421">
    <property type="entry name" value="PyrdxlP-dep_Trfase_major"/>
</dbReference>
<comment type="subunit">
    <text evidence="12">Homodimer.</text>
</comment>
<dbReference type="Gene3D" id="3.90.1150.10">
    <property type="entry name" value="Aspartate Aminotransferase, domain 1"/>
    <property type="match status" value="1"/>
</dbReference>
<dbReference type="PIRSF" id="PIRSF000525">
    <property type="entry name" value="SerC"/>
    <property type="match status" value="1"/>
</dbReference>
<keyword evidence="4 12" id="KW-0032">Aminotransferase</keyword>
<sequence length="363" mass="41700">MNSKIYNFSAGPAMIPRKVLNTISKNIHNWNNLGVSIIEISHRFKDFVDMFETAKKNLKKIMNIPENYKILFCSGGARAQFYAIPMNLLNTTQTANYINSGYWSKSAFTESQRLCSSKLINVRKIRDGKYSISPMKEWNINDKTSYIHYCHNETIEGIAIYERPNFNKSIAVIADFSSSILSRKINIKDYGMIYASAQKNIGPSGITIVIIREDLIKKCHEHCPSVLNYRNILKNKSMFNTPVTFSLYVAGLVFKWIKKIGGIAEIEKINEKKSNLLYKTIDDSSLYTNFIDKKNRSSMNISFFLKDEKLNELFLKKTHKNGLLFLKGHSLIGGMRASIYNAMTFNGVKKLSSYMKYFEKKYG</sequence>
<evidence type="ECO:0000256" key="12">
    <source>
        <dbReference type="HAMAP-Rule" id="MF_00160"/>
    </source>
</evidence>
<feature type="binding site" evidence="12">
    <location>
        <position position="198"/>
    </location>
    <ligand>
        <name>pyridoxal 5'-phosphate</name>
        <dbReference type="ChEBI" id="CHEBI:597326"/>
    </ligand>
</feature>
<dbReference type="AlphaFoldDB" id="A0AAT9IGM3"/>
<comment type="subcellular location">
    <subcellularLocation>
        <location evidence="12">Cytoplasm</location>
    </subcellularLocation>
</comment>
<evidence type="ECO:0000256" key="8">
    <source>
        <dbReference type="ARBA" id="ARBA00023096"/>
    </source>
</evidence>
<comment type="catalytic activity">
    <reaction evidence="10 12">
        <text>4-(phosphooxy)-L-threonine + 2-oxoglutarate = (R)-3-hydroxy-2-oxo-4-phosphooxybutanoate + L-glutamate</text>
        <dbReference type="Rhea" id="RHEA:16573"/>
        <dbReference type="ChEBI" id="CHEBI:16810"/>
        <dbReference type="ChEBI" id="CHEBI:29985"/>
        <dbReference type="ChEBI" id="CHEBI:58452"/>
        <dbReference type="ChEBI" id="CHEBI:58538"/>
        <dbReference type="EC" id="2.6.1.52"/>
    </reaction>
</comment>
<evidence type="ECO:0000313" key="15">
    <source>
        <dbReference type="EMBL" id="CAL4043083.1"/>
    </source>
</evidence>
<feature type="domain" description="Aminotransferase class V" evidence="14">
    <location>
        <begin position="5"/>
        <end position="351"/>
    </location>
</feature>
<keyword evidence="6 12" id="KW-0808">Transferase</keyword>
<comment type="pathway">
    <text evidence="2 12 13">Amino-acid biosynthesis; L-serine biosynthesis; L-serine from 3-phospho-D-glycerate: step 2/3.</text>
</comment>
<comment type="cofactor">
    <cofactor evidence="12">
        <name>pyridoxal 5'-phosphate</name>
        <dbReference type="ChEBI" id="CHEBI:597326"/>
    </cofactor>
    <text evidence="12">Binds 1 pyridoxal phosphate per subunit.</text>
</comment>
<dbReference type="PROSITE" id="PS00595">
    <property type="entry name" value="AA_TRANSFER_CLASS_5"/>
    <property type="match status" value="1"/>
</dbReference>
<dbReference type="RefSeq" id="WP_367680798.1">
    <property type="nucleotide sequence ID" value="NZ_OZ060371.1"/>
</dbReference>
<dbReference type="InterPro" id="IPR015422">
    <property type="entry name" value="PyrdxlP-dep_Trfase_small"/>
</dbReference>
<dbReference type="InterPro" id="IPR022278">
    <property type="entry name" value="Pser_aminoTfrase"/>
</dbReference>
<feature type="binding site" evidence="12">
    <location>
        <begin position="240"/>
        <end position="241"/>
    </location>
    <ligand>
        <name>pyridoxal 5'-phosphate</name>
        <dbReference type="ChEBI" id="CHEBI:597326"/>
    </ligand>
</feature>
<keyword evidence="12" id="KW-0963">Cytoplasm</keyword>
<dbReference type="FunFam" id="3.40.640.10:FF:000010">
    <property type="entry name" value="Phosphoserine aminotransferase"/>
    <property type="match status" value="1"/>
</dbReference>
<dbReference type="GO" id="GO:0005737">
    <property type="term" value="C:cytoplasm"/>
    <property type="evidence" value="ECO:0007669"/>
    <property type="project" value="UniProtKB-SubCell"/>
</dbReference>
<evidence type="ECO:0000256" key="9">
    <source>
        <dbReference type="ARBA" id="ARBA00023299"/>
    </source>
</evidence>
<dbReference type="PANTHER" id="PTHR43247">
    <property type="entry name" value="PHOSPHOSERINE AMINOTRANSFERASE"/>
    <property type="match status" value="1"/>
</dbReference>
<comment type="similarity">
    <text evidence="3 12">Belongs to the class-V pyridoxal-phosphate-dependent aminotransferase family. SerC subfamily.</text>
</comment>
<protein>
    <recommendedName>
        <fullName evidence="12">Phosphoserine aminotransferase</fullName>
        <ecNumber evidence="12">2.6.1.52</ecNumber>
    </recommendedName>
    <alternativeName>
        <fullName evidence="12">Phosphohydroxythreonine aminotransferase</fullName>
        <shortName evidence="12">PSAT</shortName>
    </alternativeName>
</protein>
<evidence type="ECO:0000256" key="3">
    <source>
        <dbReference type="ARBA" id="ARBA00006904"/>
    </source>
</evidence>
<feature type="binding site" evidence="12">
    <location>
        <begin position="77"/>
        <end position="78"/>
    </location>
    <ligand>
        <name>pyridoxal 5'-phosphate</name>
        <dbReference type="ChEBI" id="CHEBI:597326"/>
    </ligand>
</feature>
<evidence type="ECO:0000259" key="14">
    <source>
        <dbReference type="Pfam" id="PF00266"/>
    </source>
</evidence>
<dbReference type="NCBIfam" id="NF003764">
    <property type="entry name" value="PRK05355.1"/>
    <property type="match status" value="1"/>
</dbReference>
<evidence type="ECO:0000256" key="7">
    <source>
        <dbReference type="ARBA" id="ARBA00022898"/>
    </source>
</evidence>
<keyword evidence="5 12" id="KW-0028">Amino-acid biosynthesis</keyword>
<accession>A0AAT9IGM3</accession>
<dbReference type="SUPFAM" id="SSF53383">
    <property type="entry name" value="PLP-dependent transferases"/>
    <property type="match status" value="1"/>
</dbReference>
<evidence type="ECO:0000256" key="4">
    <source>
        <dbReference type="ARBA" id="ARBA00022576"/>
    </source>
</evidence>
<keyword evidence="8 12" id="KW-0664">Pyridoxine biosynthesis</keyword>
<reference evidence="15" key="1">
    <citation type="submission" date="2024-06" db="EMBL/GenBank/DDBJ databases">
        <authorList>
            <person name="Manzano-Marin A."/>
            <person name="Manzano-Marin A."/>
            <person name="Alejandro Manzano Marin A."/>
        </authorList>
    </citation>
    <scope>NUCLEOTIDE SEQUENCE</scope>
    <source>
        <strain evidence="15">Ancorni-2928</strain>
    </source>
</reference>
<proteinExistence type="inferred from homology"/>
<dbReference type="EC" id="2.6.1.52" evidence="12"/>
<evidence type="ECO:0000256" key="10">
    <source>
        <dbReference type="ARBA" id="ARBA00047630"/>
    </source>
</evidence>
<dbReference type="GO" id="GO:0008615">
    <property type="term" value="P:pyridoxine biosynthetic process"/>
    <property type="evidence" value="ECO:0007669"/>
    <property type="project" value="UniProtKB-UniRule"/>
</dbReference>
<gene>
    <name evidence="12 15" type="primary">serC</name>
    <name evidence="15" type="ORF">BUANCORI2928_246</name>
</gene>
<keyword evidence="7 12" id="KW-0663">Pyridoxal phosphate</keyword>
<feature type="binding site" evidence="12">
    <location>
        <position position="43"/>
    </location>
    <ligand>
        <name>L-glutamate</name>
        <dbReference type="ChEBI" id="CHEBI:29985"/>
    </ligand>
</feature>
<dbReference type="InterPro" id="IPR020578">
    <property type="entry name" value="Aminotrans_V_PyrdxlP_BS"/>
</dbReference>
<dbReference type="GO" id="GO:0006564">
    <property type="term" value="P:L-serine biosynthetic process"/>
    <property type="evidence" value="ECO:0007669"/>
    <property type="project" value="UniProtKB-UniRule"/>
</dbReference>
<evidence type="ECO:0000256" key="11">
    <source>
        <dbReference type="ARBA" id="ARBA00049007"/>
    </source>
</evidence>
<evidence type="ECO:0000256" key="6">
    <source>
        <dbReference type="ARBA" id="ARBA00022679"/>
    </source>
</evidence>
<dbReference type="PANTHER" id="PTHR43247:SF1">
    <property type="entry name" value="PHOSPHOSERINE AMINOTRANSFERASE"/>
    <property type="match status" value="1"/>
</dbReference>
<dbReference type="GO" id="GO:0030170">
    <property type="term" value="F:pyridoxal phosphate binding"/>
    <property type="evidence" value="ECO:0007669"/>
    <property type="project" value="UniProtKB-UniRule"/>
</dbReference>
<evidence type="ECO:0000256" key="5">
    <source>
        <dbReference type="ARBA" id="ARBA00022605"/>
    </source>
</evidence>
<feature type="modified residue" description="N6-(pyridoxal phosphate)lysine" evidence="12">
    <location>
        <position position="199"/>
    </location>
</feature>
<dbReference type="InterPro" id="IPR000192">
    <property type="entry name" value="Aminotrans_V_dom"/>
</dbReference>
<feature type="binding site" evidence="12">
    <location>
        <position position="175"/>
    </location>
    <ligand>
        <name>pyridoxal 5'-phosphate</name>
        <dbReference type="ChEBI" id="CHEBI:597326"/>
    </ligand>
</feature>
<dbReference type="Gene3D" id="3.40.640.10">
    <property type="entry name" value="Type I PLP-dependent aspartate aminotransferase-like (Major domain)"/>
    <property type="match status" value="1"/>
</dbReference>
<evidence type="ECO:0000256" key="13">
    <source>
        <dbReference type="RuleBase" id="RU004505"/>
    </source>
</evidence>
<feature type="binding site" evidence="12">
    <location>
        <position position="103"/>
    </location>
    <ligand>
        <name>pyridoxal 5'-phosphate</name>
        <dbReference type="ChEBI" id="CHEBI:597326"/>
    </ligand>
</feature>
<dbReference type="FunFam" id="3.90.1150.10:FF:000006">
    <property type="entry name" value="Phosphoserine aminotransferase"/>
    <property type="match status" value="1"/>
</dbReference>
<keyword evidence="9 12" id="KW-0718">Serine biosynthesis</keyword>
<comment type="catalytic activity">
    <reaction evidence="11 12 13">
        <text>O-phospho-L-serine + 2-oxoglutarate = 3-phosphooxypyruvate + L-glutamate</text>
        <dbReference type="Rhea" id="RHEA:14329"/>
        <dbReference type="ChEBI" id="CHEBI:16810"/>
        <dbReference type="ChEBI" id="CHEBI:18110"/>
        <dbReference type="ChEBI" id="CHEBI:29985"/>
        <dbReference type="ChEBI" id="CHEBI:57524"/>
        <dbReference type="EC" id="2.6.1.52"/>
    </reaction>
</comment>
<dbReference type="HAMAP" id="MF_00160">
    <property type="entry name" value="SerC_aminotrans_5"/>
    <property type="match status" value="1"/>
</dbReference>
<name>A0AAT9IGM3_9GAMM</name>
<feature type="binding site" evidence="12">
    <location>
        <position position="154"/>
    </location>
    <ligand>
        <name>pyridoxal 5'-phosphate</name>
        <dbReference type="ChEBI" id="CHEBI:597326"/>
    </ligand>
</feature>
<evidence type="ECO:0000256" key="2">
    <source>
        <dbReference type="ARBA" id="ARBA00005099"/>
    </source>
</evidence>
<dbReference type="GO" id="GO:0004648">
    <property type="term" value="F:O-phospho-L-serine:2-oxoglutarate aminotransferase activity"/>
    <property type="evidence" value="ECO:0007669"/>
    <property type="project" value="UniProtKB-UniRule"/>
</dbReference>
<organism evidence="15">
    <name type="scientific">Buchnera aphidicola</name>
    <name type="common">Anoecia corni</name>
    <dbReference type="NCBI Taxonomy" id="2994477"/>
    <lineage>
        <taxon>Bacteria</taxon>
        <taxon>Pseudomonadati</taxon>
        <taxon>Pseudomonadota</taxon>
        <taxon>Gammaproteobacteria</taxon>
        <taxon>Enterobacterales</taxon>
        <taxon>Erwiniaceae</taxon>
        <taxon>Buchnera</taxon>
    </lineage>
</organism>
<dbReference type="InterPro" id="IPR015424">
    <property type="entry name" value="PyrdxlP-dep_Trfase"/>
</dbReference>
<dbReference type="EMBL" id="OZ060371">
    <property type="protein sequence ID" value="CAL4043083.1"/>
    <property type="molecule type" value="Genomic_DNA"/>
</dbReference>
<comment type="caution">
    <text evidence="12">Lacks conserved residue(s) required for the propagation of feature annotation.</text>
</comment>
<comment type="function">
    <text evidence="12">Catalyzes the reversible conversion of 3-phosphohydroxypyruvate to phosphoserine and of 3-hydroxy-2-oxo-4-phosphonooxybutanoate to phosphohydroxythreonine.</text>
</comment>
<dbReference type="Pfam" id="PF00266">
    <property type="entry name" value="Aminotran_5"/>
    <property type="match status" value="1"/>
</dbReference>
<comment type="pathway">
    <text evidence="1 12">Cofactor biosynthesis; pyridoxine 5'-phosphate biosynthesis; pyridoxine 5'-phosphate from D-erythrose 4-phosphate: step 3/5.</text>
</comment>
<evidence type="ECO:0000256" key="1">
    <source>
        <dbReference type="ARBA" id="ARBA00004915"/>
    </source>
</evidence>